<organism evidence="1 2">
    <name type="scientific">Opisthorchis viverrini</name>
    <name type="common">Southeast Asian liver fluke</name>
    <dbReference type="NCBI Taxonomy" id="6198"/>
    <lineage>
        <taxon>Eukaryota</taxon>
        <taxon>Metazoa</taxon>
        <taxon>Spiralia</taxon>
        <taxon>Lophotrochozoa</taxon>
        <taxon>Platyhelminthes</taxon>
        <taxon>Trematoda</taxon>
        <taxon>Digenea</taxon>
        <taxon>Opisthorchiida</taxon>
        <taxon>Opisthorchiata</taxon>
        <taxon>Opisthorchiidae</taxon>
        <taxon>Opisthorchis</taxon>
    </lineage>
</organism>
<dbReference type="OrthoDB" id="16290at2759"/>
<evidence type="ECO:0000313" key="1">
    <source>
        <dbReference type="EMBL" id="KER32622.1"/>
    </source>
</evidence>
<name>A0A075A306_OPIVI</name>
<dbReference type="KEGG" id="ovi:T265_01311"/>
<gene>
    <name evidence="1" type="ORF">T265_01311</name>
</gene>
<dbReference type="Proteomes" id="UP000054324">
    <property type="component" value="Unassembled WGS sequence"/>
</dbReference>
<dbReference type="GeneID" id="20315499"/>
<sequence length="73" mass="8021">MGPKKGGNGRGLSESFQQPCEWVLSLVTPFRCVAAMPPKVSTRAEVLPGCPYLYRESREATTDLLKKLLNSIP</sequence>
<reference evidence="1 2" key="1">
    <citation type="submission" date="2013-11" db="EMBL/GenBank/DDBJ databases">
        <title>Opisthorchis viverrini - life in the bile duct.</title>
        <authorList>
            <person name="Young N.D."/>
            <person name="Nagarajan N."/>
            <person name="Lin S.J."/>
            <person name="Korhonen P.K."/>
            <person name="Jex A.R."/>
            <person name="Hall R.S."/>
            <person name="Safavi-Hemami H."/>
            <person name="Kaewkong W."/>
            <person name="Bertrand D."/>
            <person name="Gao S."/>
            <person name="Seet Q."/>
            <person name="Wongkham S."/>
            <person name="Teh B.T."/>
            <person name="Wongkham C."/>
            <person name="Intapan P.M."/>
            <person name="Maleewong W."/>
            <person name="Yang X."/>
            <person name="Hu M."/>
            <person name="Wang Z."/>
            <person name="Hofmann A."/>
            <person name="Sternberg P.W."/>
            <person name="Tan P."/>
            <person name="Wang J."/>
            <person name="Gasser R.B."/>
        </authorList>
    </citation>
    <scope>NUCLEOTIDE SEQUENCE [LARGE SCALE GENOMIC DNA]</scope>
</reference>
<dbReference type="EMBL" id="KL596632">
    <property type="protein sequence ID" value="KER32622.1"/>
    <property type="molecule type" value="Genomic_DNA"/>
</dbReference>
<evidence type="ECO:0000313" key="2">
    <source>
        <dbReference type="Proteomes" id="UP000054324"/>
    </source>
</evidence>
<proteinExistence type="predicted"/>
<accession>A0A075A306</accession>
<dbReference type="CTD" id="20315499"/>
<dbReference type="RefSeq" id="XP_009163581.1">
    <property type="nucleotide sequence ID" value="XM_009165317.1"/>
</dbReference>
<protein>
    <submittedName>
        <fullName evidence="1">Uncharacterized protein</fullName>
    </submittedName>
</protein>
<dbReference type="AlphaFoldDB" id="A0A075A306"/>
<keyword evidence="2" id="KW-1185">Reference proteome</keyword>